<comment type="caution">
    <text evidence="1">The sequence shown here is derived from an EMBL/GenBank/DDBJ whole genome shotgun (WGS) entry which is preliminary data.</text>
</comment>
<reference evidence="1 2" key="1">
    <citation type="submission" date="2015-05" db="EMBL/GenBank/DDBJ databases">
        <title>Distinctive expansion of gene families associated with plant cell wall degradation and secondary metabolism in the genomes of grapevine trunk pathogens.</title>
        <authorList>
            <person name="Lawrence D.P."/>
            <person name="Travadon R."/>
            <person name="Rolshausen P.E."/>
            <person name="Baumgartner K."/>
        </authorList>
    </citation>
    <scope>NUCLEOTIDE SEQUENCE [LARGE SCALE GENOMIC DNA]</scope>
    <source>
        <strain evidence="1">DA912</strain>
    </source>
</reference>
<accession>A0A0G2HIB4</accession>
<dbReference type="EMBL" id="LCUC01000186">
    <property type="protein sequence ID" value="KKY34788.1"/>
    <property type="molecule type" value="Genomic_DNA"/>
</dbReference>
<dbReference type="AlphaFoldDB" id="A0A0G2HIB4"/>
<dbReference type="Proteomes" id="UP000034680">
    <property type="component" value="Unassembled WGS sequence"/>
</dbReference>
<organism evidence="1 2">
    <name type="scientific">Diaporthe ampelina</name>
    <dbReference type="NCBI Taxonomy" id="1214573"/>
    <lineage>
        <taxon>Eukaryota</taxon>
        <taxon>Fungi</taxon>
        <taxon>Dikarya</taxon>
        <taxon>Ascomycota</taxon>
        <taxon>Pezizomycotina</taxon>
        <taxon>Sordariomycetes</taxon>
        <taxon>Sordariomycetidae</taxon>
        <taxon>Diaporthales</taxon>
        <taxon>Diaporthaceae</taxon>
        <taxon>Diaporthe</taxon>
    </lineage>
</organism>
<proteinExistence type="predicted"/>
<name>A0A0G2HIB4_9PEZI</name>
<evidence type="ECO:0000313" key="2">
    <source>
        <dbReference type="Proteomes" id="UP000034680"/>
    </source>
</evidence>
<gene>
    <name evidence="1" type="ORF">UCDDA912_g05245</name>
</gene>
<dbReference type="OrthoDB" id="5238166at2759"/>
<sequence>MVFTKYPELPRDVRRMIIHEAIEAARQEFMENGWFWQAGRSFLFPLSSINHEWNMEVEMILFHTILITPDRLSNFAEICGKRHGRLSKIMFIVSEGDVPIGVEREDYVGRTISQLFNIMKDWNHVDRQRHGLIEVQLDICRYWVHPQPDPNIRCNFGDLPAVPVIGALHEIPFEGRLHPSTSLRLYESLSNVRHVNLNLPFEDDLRASTERASDAIISLGTTRPSLKYLELMAGWGGHVQPDVQDDWMPAAGCIASFPPCWYNGLEQLDLKNVSDLPRLFAEAGNIAWPNLKKMHLQGGVDNQVKNEDEMRSSAKQSCTNLVQGLITMLPKLQHTVRRHQLRDLGVFYHYDKSSTWSTGWQWDLKEGCWDATFKQEADEFMDQMGRYIDWTQSM</sequence>
<keyword evidence="2" id="KW-1185">Reference proteome</keyword>
<reference evidence="1 2" key="2">
    <citation type="submission" date="2015-05" db="EMBL/GenBank/DDBJ databases">
        <authorList>
            <person name="Morales-Cruz A."/>
            <person name="Amrine K.C."/>
            <person name="Cantu D."/>
        </authorList>
    </citation>
    <scope>NUCLEOTIDE SEQUENCE [LARGE SCALE GENOMIC DNA]</scope>
    <source>
        <strain evidence="1">DA912</strain>
    </source>
</reference>
<evidence type="ECO:0000313" key="1">
    <source>
        <dbReference type="EMBL" id="KKY34788.1"/>
    </source>
</evidence>
<protein>
    <submittedName>
        <fullName evidence="1">Uncharacterized protein</fullName>
    </submittedName>
</protein>